<organism evidence="1 2">
    <name type="scientific">Moritella viscosa</name>
    <dbReference type="NCBI Taxonomy" id="80854"/>
    <lineage>
        <taxon>Bacteria</taxon>
        <taxon>Pseudomonadati</taxon>
        <taxon>Pseudomonadota</taxon>
        <taxon>Gammaproteobacteria</taxon>
        <taxon>Alteromonadales</taxon>
        <taxon>Moritellaceae</taxon>
        <taxon>Moritella</taxon>
    </lineage>
</organism>
<protein>
    <submittedName>
        <fullName evidence="1">Uncharacterized protein</fullName>
    </submittedName>
</protein>
<dbReference type="AlphaFoldDB" id="A0A1L0C7Z7"/>
<dbReference type="EMBL" id="FPLD01000131">
    <property type="protein sequence ID" value="SGZ17327.1"/>
    <property type="molecule type" value="Genomic_DNA"/>
</dbReference>
<gene>
    <name evidence="1" type="ORF">NVI5450_4502</name>
</gene>
<name>A0A1L0C7Z7_9GAMM</name>
<evidence type="ECO:0000313" key="1">
    <source>
        <dbReference type="EMBL" id="SGZ17327.1"/>
    </source>
</evidence>
<proteinExistence type="predicted"/>
<sequence length="41" mass="4906">MLVFGDTNPFNNNDDLEPDFYEDYQPLPEHQIIEVQHVRES</sequence>
<evidence type="ECO:0000313" key="2">
    <source>
        <dbReference type="Proteomes" id="UP000183794"/>
    </source>
</evidence>
<accession>A0A1L0C7Z7</accession>
<dbReference type="RefSeq" id="WP_302848463.1">
    <property type="nucleotide sequence ID" value="NZ_FPLD01000131.1"/>
</dbReference>
<reference evidence="1 2" key="1">
    <citation type="submission" date="2016-11" db="EMBL/GenBank/DDBJ databases">
        <authorList>
            <person name="Jaros S."/>
            <person name="Januszkiewicz K."/>
            <person name="Wedrychowicz H."/>
        </authorList>
    </citation>
    <scope>NUCLEOTIDE SEQUENCE [LARGE SCALE GENOMIC DNA]</scope>
    <source>
        <strain evidence="1">NVI 5450</strain>
    </source>
</reference>
<dbReference type="Proteomes" id="UP000183794">
    <property type="component" value="Unassembled WGS sequence"/>
</dbReference>